<sequence>MWVAPGYQTTNEDTGDHWLFGTVVRVPKPQLVAVTYLASVPAFNQPSSTYYQSPTQTRLPSGMKREASLEAESGPAIKQARLSPSALNNNDVLSLEVKDYTKTLFNRLCKDFGWSPTEAIRAKIGQLLSIDTSRSDLEPALFAFVQHLSFVWHAHEGALLIGSKKVNGRVRLIWYKPYTPGASVGSSLWIEHPGSVEDGGLLKYTARLGDVIDQVLVSHFWLSFTTAFGLTSDEGNYKYISGVHTILLTFPKLRKSCPIYELRRWAEGRLTTATNHVPLRKYELPFLPESVWMSKPLESQRPPTYTPSQGSASGSIASSSPRTARRSSVREIDRIQNIIQPQRGQTSTGVEKQDKRKPGPPLPSIAGSGGSEPAESSETASEAAADVFENTSSKGDHQLEPELDDPALQHMHDILRSACIKISAAEPDAAANEQVQMTLTFPAHIFRQQSALQLSPISSVDLPPIVPPRRLVLEALCALAMDTVDSDAQR</sequence>
<dbReference type="AlphaFoldDB" id="A0A9P8GNQ1"/>
<dbReference type="EMBL" id="JAHFYH010000007">
    <property type="protein sequence ID" value="KAH0229766.1"/>
    <property type="molecule type" value="Genomic_DNA"/>
</dbReference>
<organism evidence="2 3">
    <name type="scientific">Aureobasidium melanogenum</name>
    <name type="common">Aureobasidium pullulans var. melanogenum</name>
    <dbReference type="NCBI Taxonomy" id="46634"/>
    <lineage>
        <taxon>Eukaryota</taxon>
        <taxon>Fungi</taxon>
        <taxon>Dikarya</taxon>
        <taxon>Ascomycota</taxon>
        <taxon>Pezizomycotina</taxon>
        <taxon>Dothideomycetes</taxon>
        <taxon>Dothideomycetidae</taxon>
        <taxon>Dothideales</taxon>
        <taxon>Saccotheciaceae</taxon>
        <taxon>Aureobasidium</taxon>
    </lineage>
</organism>
<proteinExistence type="predicted"/>
<dbReference type="Proteomes" id="UP000767238">
    <property type="component" value="Unassembled WGS sequence"/>
</dbReference>
<comment type="caution">
    <text evidence="2">The sequence shown here is derived from an EMBL/GenBank/DDBJ whole genome shotgun (WGS) entry which is preliminary data.</text>
</comment>
<protein>
    <submittedName>
        <fullName evidence="2">Uncharacterized protein</fullName>
    </submittedName>
</protein>
<gene>
    <name evidence="2" type="ORF">KCV03_g1648</name>
</gene>
<name>A0A9P8GNQ1_AURME</name>
<evidence type="ECO:0000313" key="3">
    <source>
        <dbReference type="Proteomes" id="UP000767238"/>
    </source>
</evidence>
<feature type="compositionally biased region" description="Low complexity" evidence="1">
    <location>
        <begin position="308"/>
        <end position="322"/>
    </location>
</feature>
<dbReference type="OrthoDB" id="3887282at2759"/>
<feature type="non-terminal residue" evidence="2">
    <location>
        <position position="1"/>
    </location>
</feature>
<evidence type="ECO:0000313" key="2">
    <source>
        <dbReference type="EMBL" id="KAH0229766.1"/>
    </source>
</evidence>
<feature type="compositionally biased region" description="Low complexity" evidence="1">
    <location>
        <begin position="371"/>
        <end position="383"/>
    </location>
</feature>
<feature type="region of interest" description="Disordered" evidence="1">
    <location>
        <begin position="295"/>
        <end position="383"/>
    </location>
</feature>
<reference evidence="2" key="1">
    <citation type="journal article" date="2021" name="J Fungi (Basel)">
        <title>Virulence traits and population genomics of the black yeast Aureobasidium melanogenum.</title>
        <authorList>
            <person name="Cernosa A."/>
            <person name="Sun X."/>
            <person name="Gostincar C."/>
            <person name="Fang C."/>
            <person name="Gunde-Cimerman N."/>
            <person name="Song Z."/>
        </authorList>
    </citation>
    <scope>NUCLEOTIDE SEQUENCE</scope>
    <source>
        <strain evidence="2">EXF-8016</strain>
    </source>
</reference>
<reference evidence="2" key="2">
    <citation type="submission" date="2021-08" db="EMBL/GenBank/DDBJ databases">
        <authorList>
            <person name="Gostincar C."/>
            <person name="Sun X."/>
            <person name="Song Z."/>
            <person name="Gunde-Cimerman N."/>
        </authorList>
    </citation>
    <scope>NUCLEOTIDE SEQUENCE</scope>
    <source>
        <strain evidence="2">EXF-8016</strain>
    </source>
</reference>
<feature type="compositionally biased region" description="Polar residues" evidence="1">
    <location>
        <begin position="337"/>
        <end position="350"/>
    </location>
</feature>
<accession>A0A9P8GNQ1</accession>
<evidence type="ECO:0000256" key="1">
    <source>
        <dbReference type="SAM" id="MobiDB-lite"/>
    </source>
</evidence>